<dbReference type="Proteomes" id="UP000887560">
    <property type="component" value="Unplaced"/>
</dbReference>
<name>A0A915P0Y4_9BILA</name>
<protein>
    <submittedName>
        <fullName evidence="8">G-protein coupled receptors family 1 profile domain-containing protein</fullName>
    </submittedName>
</protein>
<evidence type="ECO:0000256" key="1">
    <source>
        <dbReference type="ARBA" id="ARBA00004370"/>
    </source>
</evidence>
<dbReference type="PROSITE" id="PS50262">
    <property type="entry name" value="G_PROTEIN_RECEP_F1_2"/>
    <property type="match status" value="1"/>
</dbReference>
<dbReference type="AlphaFoldDB" id="A0A915P0Y4"/>
<keyword evidence="4 5" id="KW-0472">Membrane</keyword>
<feature type="transmembrane region" description="Helical" evidence="5">
    <location>
        <begin position="215"/>
        <end position="237"/>
    </location>
</feature>
<evidence type="ECO:0000313" key="8">
    <source>
        <dbReference type="WBParaSite" id="scf7180000422387.g8860"/>
    </source>
</evidence>
<accession>A0A915P0Y4</accession>
<sequence length="439" mass="50377">MSQQNYSAALENYRQTGDICAYLNITRTTKSDVENLADKLNALDIYEGTNKSFLTIYLPTIAHQLIVGECSYIFKSQQMNTQAYYNSTLIYYDEFGYIKPTVPWMVIPGIFTIISIILNICLIYASIRKIPMVRMCNLLIVFDAFCLIFAVSPFALNFVAFILNFVTIDWRVCFYFHLISTIGSYSSFLAIYFISLERALIIFYPTKIHKIRTSTIHRISFIIFIVCIIFGMIMVLIKFNVWTVLNLPYYKLIYCNSGLYSDILNSIPSYFILSASSLNYFLIYFSIYWRYLKSKEKNKKINNQQQTNNQNSSSSLPSIPDPNLRILRSVFIISFVIIFGWIFGAAARNPVTNLCTNIATAISKIFKDEKGNPSQTIYDIINTYSITLVTLINPISAGINSIILFTTNSEYRNAFKKAFGIKQQTNTVSIGPYFSNQRN</sequence>
<dbReference type="SUPFAM" id="SSF81321">
    <property type="entry name" value="Family A G protein-coupled receptor-like"/>
    <property type="match status" value="1"/>
</dbReference>
<feature type="transmembrane region" description="Helical" evidence="5">
    <location>
        <begin position="270"/>
        <end position="291"/>
    </location>
</feature>
<evidence type="ECO:0000256" key="5">
    <source>
        <dbReference type="SAM" id="Phobius"/>
    </source>
</evidence>
<dbReference type="PANTHER" id="PTHR23360">
    <property type="entry name" value="G-PROTEIN COUPLED RECEPTORS FAMILY 1 PROFILE DOMAIN-CONTAINING PROTEIN-RELATED"/>
    <property type="match status" value="1"/>
</dbReference>
<dbReference type="WBParaSite" id="scf7180000422387.g8860">
    <property type="protein sequence ID" value="scf7180000422387.g8860"/>
    <property type="gene ID" value="scf7180000422387.g8860"/>
</dbReference>
<dbReference type="InterPro" id="IPR000276">
    <property type="entry name" value="GPCR_Rhodpsn"/>
</dbReference>
<dbReference type="Pfam" id="PF10320">
    <property type="entry name" value="7TM_GPCR_Srsx"/>
    <property type="match status" value="1"/>
</dbReference>
<dbReference type="GO" id="GO:0004930">
    <property type="term" value="F:G protein-coupled receptor activity"/>
    <property type="evidence" value="ECO:0007669"/>
    <property type="project" value="InterPro"/>
</dbReference>
<organism evidence="7 8">
    <name type="scientific">Meloidogyne floridensis</name>
    <dbReference type="NCBI Taxonomy" id="298350"/>
    <lineage>
        <taxon>Eukaryota</taxon>
        <taxon>Metazoa</taxon>
        <taxon>Ecdysozoa</taxon>
        <taxon>Nematoda</taxon>
        <taxon>Chromadorea</taxon>
        <taxon>Rhabditida</taxon>
        <taxon>Tylenchina</taxon>
        <taxon>Tylenchomorpha</taxon>
        <taxon>Tylenchoidea</taxon>
        <taxon>Meloidogynidae</taxon>
        <taxon>Meloidogyninae</taxon>
        <taxon>Meloidogyne</taxon>
    </lineage>
</organism>
<evidence type="ECO:0000256" key="4">
    <source>
        <dbReference type="ARBA" id="ARBA00023136"/>
    </source>
</evidence>
<keyword evidence="3 5" id="KW-1133">Transmembrane helix</keyword>
<evidence type="ECO:0000313" key="7">
    <source>
        <dbReference type="Proteomes" id="UP000887560"/>
    </source>
</evidence>
<keyword evidence="7" id="KW-1185">Reference proteome</keyword>
<reference evidence="8" key="1">
    <citation type="submission" date="2022-11" db="UniProtKB">
        <authorList>
            <consortium name="WormBaseParasite"/>
        </authorList>
    </citation>
    <scope>IDENTIFICATION</scope>
</reference>
<dbReference type="InterPro" id="IPR019424">
    <property type="entry name" value="7TM_GPCR_Srsx"/>
</dbReference>
<evidence type="ECO:0000256" key="2">
    <source>
        <dbReference type="ARBA" id="ARBA00022692"/>
    </source>
</evidence>
<proteinExistence type="predicted"/>
<dbReference type="Gene3D" id="1.20.1070.10">
    <property type="entry name" value="Rhodopsin 7-helix transmembrane proteins"/>
    <property type="match status" value="1"/>
</dbReference>
<feature type="transmembrane region" description="Helical" evidence="5">
    <location>
        <begin position="104"/>
        <end position="127"/>
    </location>
</feature>
<dbReference type="GO" id="GO:0016020">
    <property type="term" value="C:membrane"/>
    <property type="evidence" value="ECO:0007669"/>
    <property type="project" value="UniProtKB-SubCell"/>
</dbReference>
<comment type="subcellular location">
    <subcellularLocation>
        <location evidence="1">Membrane</location>
    </subcellularLocation>
</comment>
<feature type="transmembrane region" description="Helical" evidence="5">
    <location>
        <begin position="174"/>
        <end position="194"/>
    </location>
</feature>
<feature type="transmembrane region" description="Helical" evidence="5">
    <location>
        <begin position="139"/>
        <end position="162"/>
    </location>
</feature>
<evidence type="ECO:0000256" key="3">
    <source>
        <dbReference type="ARBA" id="ARBA00022989"/>
    </source>
</evidence>
<keyword evidence="2 5" id="KW-0812">Transmembrane</keyword>
<feature type="domain" description="G-protein coupled receptors family 1 profile" evidence="6">
    <location>
        <begin position="118"/>
        <end position="342"/>
    </location>
</feature>
<feature type="transmembrane region" description="Helical" evidence="5">
    <location>
        <begin position="326"/>
        <end position="347"/>
    </location>
</feature>
<dbReference type="InterPro" id="IPR047130">
    <property type="entry name" value="7TM_GPCR_Srsx_nematod"/>
</dbReference>
<dbReference type="InterPro" id="IPR017452">
    <property type="entry name" value="GPCR_Rhodpsn_7TM"/>
</dbReference>
<dbReference type="SMART" id="SM01381">
    <property type="entry name" value="7TM_GPCR_Srsx"/>
    <property type="match status" value="1"/>
</dbReference>
<evidence type="ECO:0000259" key="6">
    <source>
        <dbReference type="PROSITE" id="PS50262"/>
    </source>
</evidence>